<dbReference type="InterPro" id="IPR001123">
    <property type="entry name" value="LeuE-type"/>
</dbReference>
<protein>
    <submittedName>
        <fullName evidence="8">Leucine efflux protein</fullName>
    </submittedName>
</protein>
<evidence type="ECO:0000256" key="2">
    <source>
        <dbReference type="ARBA" id="ARBA00007928"/>
    </source>
</evidence>
<comment type="similarity">
    <text evidence="2">Belongs to the Rht family.</text>
</comment>
<dbReference type="PANTHER" id="PTHR30086:SF15">
    <property type="entry name" value="LEUCINE EFFLUX PROTEIN"/>
    <property type="match status" value="1"/>
</dbReference>
<dbReference type="PIRSF" id="PIRSF006324">
    <property type="entry name" value="LeuE"/>
    <property type="match status" value="1"/>
</dbReference>
<gene>
    <name evidence="8" type="ORF">ACFQS1_14785</name>
</gene>
<name>A0ABW2HQV9_9ACTN</name>
<dbReference type="RefSeq" id="WP_378968132.1">
    <property type="nucleotide sequence ID" value="NZ_JBHTBJ010000008.1"/>
</dbReference>
<proteinExistence type="inferred from homology"/>
<evidence type="ECO:0000256" key="5">
    <source>
        <dbReference type="ARBA" id="ARBA00022989"/>
    </source>
</evidence>
<comment type="subcellular location">
    <subcellularLocation>
        <location evidence="1">Cell membrane</location>
        <topology evidence="1">Multi-pass membrane protein</topology>
    </subcellularLocation>
</comment>
<evidence type="ECO:0000313" key="9">
    <source>
        <dbReference type="Proteomes" id="UP001596548"/>
    </source>
</evidence>
<sequence>MLGITDFWTYVLGTVAIILLPGPNSIFVLSVGARRGVRAGYQAAAGVFLGDTVLMTLSAAGVASLLRTYPPLFLVIKYAGAAYLFWIGFNIARGAWRKLRTRTEPAAGHAGDMTGAPAAVAPEAVAPEAVAPEAVAPGAGAPGAGGPTRATDAPGDLRHPFRRAALISLLNPKAILFFVSFFIQFVEPGYAHPALSFLVLGAVVQLFSSLYLTALIFGGKFLAGQFRRRRKLAAGVTAGVGALFVGFGIKLATASVS</sequence>
<reference evidence="9" key="1">
    <citation type="journal article" date="2019" name="Int. J. Syst. Evol. Microbiol.">
        <title>The Global Catalogue of Microorganisms (GCM) 10K type strain sequencing project: providing services to taxonomists for standard genome sequencing and annotation.</title>
        <authorList>
            <consortium name="The Broad Institute Genomics Platform"/>
            <consortium name="The Broad Institute Genome Sequencing Center for Infectious Disease"/>
            <person name="Wu L."/>
            <person name="Ma J."/>
        </authorList>
    </citation>
    <scope>NUCLEOTIDE SEQUENCE [LARGE SCALE GENOMIC DNA]</scope>
    <source>
        <strain evidence="9">XZYJT-10</strain>
    </source>
</reference>
<keyword evidence="4 7" id="KW-0812">Transmembrane</keyword>
<keyword evidence="9" id="KW-1185">Reference proteome</keyword>
<feature type="transmembrane region" description="Helical" evidence="7">
    <location>
        <begin position="43"/>
        <end position="66"/>
    </location>
</feature>
<evidence type="ECO:0000256" key="6">
    <source>
        <dbReference type="ARBA" id="ARBA00023136"/>
    </source>
</evidence>
<dbReference type="Proteomes" id="UP001596548">
    <property type="component" value="Unassembled WGS sequence"/>
</dbReference>
<keyword evidence="6 7" id="KW-0472">Membrane</keyword>
<feature type="transmembrane region" description="Helical" evidence="7">
    <location>
        <begin position="231"/>
        <end position="252"/>
    </location>
</feature>
<evidence type="ECO:0000256" key="1">
    <source>
        <dbReference type="ARBA" id="ARBA00004651"/>
    </source>
</evidence>
<feature type="transmembrane region" description="Helical" evidence="7">
    <location>
        <begin position="164"/>
        <end position="183"/>
    </location>
</feature>
<dbReference type="EMBL" id="JBHTBJ010000008">
    <property type="protein sequence ID" value="MFC7275254.1"/>
    <property type="molecule type" value="Genomic_DNA"/>
</dbReference>
<keyword evidence="5 7" id="KW-1133">Transmembrane helix</keyword>
<evidence type="ECO:0000256" key="4">
    <source>
        <dbReference type="ARBA" id="ARBA00022692"/>
    </source>
</evidence>
<keyword evidence="3" id="KW-1003">Cell membrane</keyword>
<evidence type="ECO:0000256" key="3">
    <source>
        <dbReference type="ARBA" id="ARBA00022475"/>
    </source>
</evidence>
<evidence type="ECO:0000256" key="7">
    <source>
        <dbReference type="SAM" id="Phobius"/>
    </source>
</evidence>
<feature type="transmembrane region" description="Helical" evidence="7">
    <location>
        <begin position="195"/>
        <end position="219"/>
    </location>
</feature>
<dbReference type="PANTHER" id="PTHR30086">
    <property type="entry name" value="ARGININE EXPORTER PROTEIN ARGO"/>
    <property type="match status" value="1"/>
</dbReference>
<accession>A0ABW2HQV9</accession>
<comment type="caution">
    <text evidence="8">The sequence shown here is derived from an EMBL/GenBank/DDBJ whole genome shotgun (WGS) entry which is preliminary data.</text>
</comment>
<evidence type="ECO:0000313" key="8">
    <source>
        <dbReference type="EMBL" id="MFC7275254.1"/>
    </source>
</evidence>
<feature type="transmembrane region" description="Helical" evidence="7">
    <location>
        <begin position="72"/>
        <end position="92"/>
    </location>
</feature>
<dbReference type="Pfam" id="PF01810">
    <property type="entry name" value="LysE"/>
    <property type="match status" value="1"/>
</dbReference>
<organism evidence="8 9">
    <name type="scientific">Paractinoplanes rhizophilus</name>
    <dbReference type="NCBI Taxonomy" id="1416877"/>
    <lineage>
        <taxon>Bacteria</taxon>
        <taxon>Bacillati</taxon>
        <taxon>Actinomycetota</taxon>
        <taxon>Actinomycetes</taxon>
        <taxon>Micromonosporales</taxon>
        <taxon>Micromonosporaceae</taxon>
        <taxon>Paractinoplanes</taxon>
    </lineage>
</organism>
<feature type="transmembrane region" description="Helical" evidence="7">
    <location>
        <begin position="7"/>
        <end position="31"/>
    </location>
</feature>